<evidence type="ECO:0000313" key="5">
    <source>
        <dbReference type="Proteomes" id="UP000281028"/>
    </source>
</evidence>
<dbReference type="OrthoDB" id="1007667at2"/>
<dbReference type="SMART" id="SM00342">
    <property type="entry name" value="HTH_ARAC"/>
    <property type="match status" value="1"/>
</dbReference>
<proteinExistence type="predicted"/>
<keyword evidence="3" id="KW-0804">Transcription</keyword>
<evidence type="ECO:0000256" key="1">
    <source>
        <dbReference type="ARBA" id="ARBA00023015"/>
    </source>
</evidence>
<dbReference type="InterPro" id="IPR009057">
    <property type="entry name" value="Homeodomain-like_sf"/>
</dbReference>
<dbReference type="InterPro" id="IPR003313">
    <property type="entry name" value="AraC-bd"/>
</dbReference>
<dbReference type="InterPro" id="IPR037923">
    <property type="entry name" value="HTH-like"/>
</dbReference>
<keyword evidence="2" id="KW-0238">DNA-binding</keyword>
<evidence type="ECO:0000313" key="4">
    <source>
        <dbReference type="EMBL" id="NSL85927.1"/>
    </source>
</evidence>
<dbReference type="InterPro" id="IPR018060">
    <property type="entry name" value="HTH_AraC"/>
</dbReference>
<keyword evidence="5" id="KW-1185">Reference proteome</keyword>
<dbReference type="InterPro" id="IPR020449">
    <property type="entry name" value="Tscrpt_reg_AraC-type_HTH"/>
</dbReference>
<dbReference type="GO" id="GO:0043565">
    <property type="term" value="F:sequence-specific DNA binding"/>
    <property type="evidence" value="ECO:0007669"/>
    <property type="project" value="InterPro"/>
</dbReference>
<keyword evidence="1" id="KW-0805">Transcription regulation</keyword>
<protein>
    <submittedName>
        <fullName evidence="4">Helix-turn-helix transcriptional regulator</fullName>
    </submittedName>
</protein>
<dbReference type="PANTHER" id="PTHR43280:SF32">
    <property type="entry name" value="TRANSCRIPTIONAL REGULATORY PROTEIN"/>
    <property type="match status" value="1"/>
</dbReference>
<evidence type="ECO:0000256" key="2">
    <source>
        <dbReference type="ARBA" id="ARBA00023125"/>
    </source>
</evidence>
<gene>
    <name evidence="4" type="ORF">ECE50_003730</name>
</gene>
<comment type="caution">
    <text evidence="4">The sequence shown here is derived from an EMBL/GenBank/DDBJ whole genome shotgun (WGS) entry which is preliminary data.</text>
</comment>
<dbReference type="EMBL" id="RIAR02000001">
    <property type="protein sequence ID" value="NSL85927.1"/>
    <property type="molecule type" value="Genomic_DNA"/>
</dbReference>
<name>A0A433WCX1_9BACT</name>
<dbReference type="SUPFAM" id="SSF46689">
    <property type="entry name" value="Homeodomain-like"/>
    <property type="match status" value="1"/>
</dbReference>
<dbReference type="Proteomes" id="UP000281028">
    <property type="component" value="Unassembled WGS sequence"/>
</dbReference>
<dbReference type="GO" id="GO:0003700">
    <property type="term" value="F:DNA-binding transcription factor activity"/>
    <property type="evidence" value="ECO:0007669"/>
    <property type="project" value="InterPro"/>
</dbReference>
<dbReference type="Pfam" id="PF12833">
    <property type="entry name" value="HTH_18"/>
    <property type="match status" value="1"/>
</dbReference>
<dbReference type="AlphaFoldDB" id="A0A433WCX1"/>
<dbReference type="Gene3D" id="1.10.10.60">
    <property type="entry name" value="Homeodomain-like"/>
    <property type="match status" value="1"/>
</dbReference>
<evidence type="ECO:0000256" key="3">
    <source>
        <dbReference type="ARBA" id="ARBA00023163"/>
    </source>
</evidence>
<sequence length="316" mass="36950">MKDQTKNTLKTPLDFKQQYLSDGHHSFCAACDILPHQEKNNFLEIAPLEALKSLHKSASFDSARRRFYTAILLTAGNVRETIGHHTYTFDAGTLYFIPENQLHTIHSWSEDVKGYHCIFDTDYFLLCIKNQVKLNRFPFFQPGKDPYVKLSEEETAMMIPLFMKLSKEYCSRKTLNDDLLVRLYLNVLLIETEKVYQSQHIPVSRELPRKEQLTTSFRQLVSQHFLELRHVTDYARQLHVNAHYLNDTVKELTGRSASSFIHHQLMTEAKAQLIQTDETIASISDSLNFTDQSYFCRFFKKHTGLTPLQFRKNHQH</sequence>
<dbReference type="SUPFAM" id="SSF51215">
    <property type="entry name" value="Regulatory protein AraC"/>
    <property type="match status" value="1"/>
</dbReference>
<dbReference type="PROSITE" id="PS01124">
    <property type="entry name" value="HTH_ARAC_FAMILY_2"/>
    <property type="match status" value="1"/>
</dbReference>
<dbReference type="PANTHER" id="PTHR43280">
    <property type="entry name" value="ARAC-FAMILY TRANSCRIPTIONAL REGULATOR"/>
    <property type="match status" value="1"/>
</dbReference>
<accession>A0A433WCX1</accession>
<organism evidence="4 5">
    <name type="scientific">Chitinophaga solisilvae</name>
    <dbReference type="NCBI Taxonomy" id="1233460"/>
    <lineage>
        <taxon>Bacteria</taxon>
        <taxon>Pseudomonadati</taxon>
        <taxon>Bacteroidota</taxon>
        <taxon>Chitinophagia</taxon>
        <taxon>Chitinophagales</taxon>
        <taxon>Chitinophagaceae</taxon>
        <taxon>Chitinophaga</taxon>
    </lineage>
</organism>
<reference evidence="4" key="1">
    <citation type="submission" date="2020-05" db="EMBL/GenBank/DDBJ databases">
        <title>Chitinophaga laudate sp. nov., isolated from a tropical peat swamp.</title>
        <authorList>
            <person name="Goh C.B.S."/>
            <person name="Lee M.S."/>
            <person name="Parimannan S."/>
            <person name="Pasbakhsh P."/>
            <person name="Yule C.M."/>
            <person name="Rajandas H."/>
            <person name="Loke S."/>
            <person name="Croft L."/>
            <person name="Tan J.B.L."/>
        </authorList>
    </citation>
    <scope>NUCLEOTIDE SEQUENCE</scope>
    <source>
        <strain evidence="4">Mgbs1</strain>
    </source>
</reference>
<dbReference type="PRINTS" id="PR00032">
    <property type="entry name" value="HTHARAC"/>
</dbReference>
<dbReference type="Pfam" id="PF02311">
    <property type="entry name" value="AraC_binding"/>
    <property type="match status" value="1"/>
</dbReference>